<reference evidence="1" key="1">
    <citation type="submission" date="2012-01" db="EMBL/GenBank/DDBJ databases">
        <title>The Genome Sequence of Treponema denticola H-22.</title>
        <authorList>
            <consortium name="The Broad Institute Genome Sequencing Platform"/>
            <person name="Earl A."/>
            <person name="Ward D."/>
            <person name="Feldgarden M."/>
            <person name="Gevers D."/>
            <person name="Blanton J.M."/>
            <person name="Fenno C.J."/>
            <person name="Baranova O.V."/>
            <person name="Mathney J."/>
            <person name="Dewhirst F.E."/>
            <person name="Izard J."/>
            <person name="Young S.K."/>
            <person name="Zeng Q."/>
            <person name="Gargeya S."/>
            <person name="Fitzgerald M."/>
            <person name="Haas B."/>
            <person name="Abouelleil A."/>
            <person name="Alvarado L."/>
            <person name="Arachchi H.M."/>
            <person name="Berlin A."/>
            <person name="Chapman S.B."/>
            <person name="Gearin G."/>
            <person name="Goldberg J."/>
            <person name="Griggs A."/>
            <person name="Gujja S."/>
            <person name="Hansen M."/>
            <person name="Heiman D."/>
            <person name="Howarth C."/>
            <person name="Larimer J."/>
            <person name="Lui A."/>
            <person name="MacDonald P.J.P."/>
            <person name="McCowen C."/>
            <person name="Montmayeur A."/>
            <person name="Murphy C."/>
            <person name="Neiman D."/>
            <person name="Pearson M."/>
            <person name="Priest M."/>
            <person name="Roberts A."/>
            <person name="Saif S."/>
            <person name="Shea T."/>
            <person name="Sisk P."/>
            <person name="Stolte C."/>
            <person name="Sykes S."/>
            <person name="Wortman J."/>
            <person name="Nusbaum C."/>
            <person name="Birren B."/>
        </authorList>
    </citation>
    <scope>NUCLEOTIDE SEQUENCE [LARGE SCALE GENOMIC DNA]</scope>
    <source>
        <strain evidence="1">H-22</strain>
    </source>
</reference>
<protein>
    <submittedName>
        <fullName evidence="1">Uncharacterized protein</fullName>
    </submittedName>
</protein>
<sequence>MDVYLIIGEYATGKSSLMRCLTGSKQMEVKELKMLKQNVINAYVFVRSAQEKGMQPQDVINEVIQNPQKPNAVVATLRRKAVNKCPDAISYITAFQNAGWNVQKTVLLDFQANSPAYINPYMLSNVNQQPINVPAQQIRTHFAFV</sequence>
<dbReference type="HOGENOM" id="CLU_1786042_0_0_12"/>
<organism evidence="1">
    <name type="scientific">Treponema denticola H-22</name>
    <dbReference type="NCBI Taxonomy" id="999432"/>
    <lineage>
        <taxon>Bacteria</taxon>
        <taxon>Pseudomonadati</taxon>
        <taxon>Spirochaetota</taxon>
        <taxon>Spirochaetia</taxon>
        <taxon>Spirochaetales</taxon>
        <taxon>Treponemataceae</taxon>
        <taxon>Treponema</taxon>
    </lineage>
</organism>
<dbReference type="RefSeq" id="WP_002667505.1">
    <property type="nucleotide sequence ID" value="NZ_CM001795.1"/>
</dbReference>
<gene>
    <name evidence="1" type="ORF">HMPREF9726_01143</name>
</gene>
<dbReference type="EMBL" id="AGDV01000010">
    <property type="protein sequence ID" value="EMB33763.1"/>
    <property type="molecule type" value="Genomic_DNA"/>
</dbReference>
<dbReference type="Proteomes" id="UP000011705">
    <property type="component" value="Chromosome"/>
</dbReference>
<proteinExistence type="predicted"/>
<evidence type="ECO:0000313" key="1">
    <source>
        <dbReference type="EMBL" id="EMB33763.1"/>
    </source>
</evidence>
<dbReference type="AlphaFoldDB" id="A0A0E2E6M5"/>
<dbReference type="PATRIC" id="fig|999432.5.peg.1192"/>
<comment type="caution">
    <text evidence="1">The sequence shown here is derived from an EMBL/GenBank/DDBJ whole genome shotgun (WGS) entry which is preliminary data.</text>
</comment>
<dbReference type="GeneID" id="2739641"/>
<name>A0A0E2E6M5_TREDN</name>
<accession>A0A0E2E6M5</accession>